<dbReference type="Proteomes" id="UP000694620">
    <property type="component" value="Chromosome 8"/>
</dbReference>
<dbReference type="SUPFAM" id="SSF55785">
    <property type="entry name" value="PYP-like sensor domain (PAS domain)"/>
    <property type="match status" value="1"/>
</dbReference>
<dbReference type="InterPro" id="IPR013655">
    <property type="entry name" value="PAS_fold_3"/>
</dbReference>
<dbReference type="AlphaFoldDB" id="A0A8C4RYP6"/>
<dbReference type="InterPro" id="IPR035965">
    <property type="entry name" value="PAS-like_dom_sf"/>
</dbReference>
<dbReference type="PROSITE" id="PS50112">
    <property type="entry name" value="PAS"/>
    <property type="match status" value="1"/>
</dbReference>
<keyword evidence="6" id="KW-0804">Transcription</keyword>
<comment type="subcellular location">
    <subcellularLocation>
        <location evidence="2">Cytoplasm</location>
    </subcellularLocation>
    <subcellularLocation>
        <location evidence="1">Nucleus</location>
    </subcellularLocation>
</comment>
<evidence type="ECO:0000313" key="10">
    <source>
        <dbReference type="Ensembl" id="ENSECRP00000009640.1"/>
    </source>
</evidence>
<keyword evidence="11" id="KW-1185">Reference proteome</keyword>
<protein>
    <submittedName>
        <fullName evidence="10">Period circadian clock 3</fullName>
    </submittedName>
</protein>
<name>A0A8C4RYP6_ERPCA</name>
<evidence type="ECO:0000256" key="1">
    <source>
        <dbReference type="ARBA" id="ARBA00004123"/>
    </source>
</evidence>
<keyword evidence="4" id="KW-0805">Transcription regulation</keyword>
<evidence type="ECO:0000256" key="8">
    <source>
        <dbReference type="SAM" id="MobiDB-lite"/>
    </source>
</evidence>
<sequence>MLCAVSSKFKVGMCLAWRGSPSDSLRAVGMDLCLSDPCSFLYLCIFHLTSTSLANSKHYEQLMSEKLQAQVVASLHTIEDLETIASEHTLENTDTFVVVTSLTTGKVIYISEQATSMLGCKLKFLQSARFLELLFLHDVNVFYSYTSRLDLPTWCNTALFQSSKVKSFFCRIRDWDGDIRYSPFRMTPYLLKVSLPDEPEGHLCCLLLAEKILSGYEAPRIPTDKRIFTTTHSPSCMFQEVDERAVPLLGYLPQDLIGTSILSYLHPDDRPLMLSVHRKVLQFAGQPPFDHSPIRFRTQNGDFISLDTSWSSFVNPWSRKVAFIIGRHKVRAGPLNEDVFSSLGKEHVPRVDGDIWELQSQIHKLLMHGYGSLGSNGSHEHYVTSSSDSNGNPWDETSREQVLGVWGCFNCGTLCWHSLLFWKWTFASMRLYGDMNDVFLTLSEAAAALEDAAVSNEQLDMTSKPSYASPILTLPLEEFRKVGLTKEVLSAHTQKEEQDYVDRFRHHIMLSPYSSYLQRGDSSRAGSQHPGSTFGWWKGKANKLKQKCPKDQVSSDSIHPLPSGTHHCTSTTPAPHHSWLSSHSSHTSSSVMGFSPPLVQPTHAACSMQPQVIPIPVGPGMPSVNLTISASSVPPGGVPCNMPTYSVPCATPIMAVIYPYYTVYPQAVNAVAPLPTPPFYPTVPMSQPVLFSPSFQGTLPSCPIVQPQPTTKAVPQCHSPSYLSAPVSPVTCPVPSEVPPPLFSNSRSSSPLQLNLLQEELPKPVEQSPEETKCVSEFRVIPTYRCLCFICAGSSHTINTSKYFASKDSSVTSHKGQKCLESKEVKEFAVCSRSTVWKVSEEALMTYQIPTRYVQRESTQVLKEDLDKLLTLQSSQPWFSEAQKEELAEVHPWIRNHAVPQQINTQVEKTGFLGVVVCVCVCVVGSLPKSGHLYSLM</sequence>
<dbReference type="GO" id="GO:0001222">
    <property type="term" value="F:transcription corepressor binding"/>
    <property type="evidence" value="ECO:0007669"/>
    <property type="project" value="TreeGrafter"/>
</dbReference>
<dbReference type="Gene3D" id="3.30.450.20">
    <property type="entry name" value="PAS domain"/>
    <property type="match status" value="2"/>
</dbReference>
<evidence type="ECO:0000256" key="3">
    <source>
        <dbReference type="ARBA" id="ARBA00022490"/>
    </source>
</evidence>
<dbReference type="Pfam" id="PF08447">
    <property type="entry name" value="PAS_3"/>
    <property type="match status" value="1"/>
</dbReference>
<keyword evidence="3" id="KW-0963">Cytoplasm</keyword>
<dbReference type="InterPro" id="IPR022728">
    <property type="entry name" value="Period_circadian-like_C"/>
</dbReference>
<evidence type="ECO:0000256" key="6">
    <source>
        <dbReference type="ARBA" id="ARBA00023163"/>
    </source>
</evidence>
<proteinExistence type="predicted"/>
<dbReference type="CDD" id="cd00130">
    <property type="entry name" value="PAS"/>
    <property type="match status" value="1"/>
</dbReference>
<dbReference type="GeneTree" id="ENSGT00940000160817"/>
<keyword evidence="5" id="KW-0090">Biological rhythms</keyword>
<dbReference type="GO" id="GO:0032922">
    <property type="term" value="P:circadian regulation of gene expression"/>
    <property type="evidence" value="ECO:0007669"/>
    <property type="project" value="TreeGrafter"/>
</dbReference>
<dbReference type="GO" id="GO:0000122">
    <property type="term" value="P:negative regulation of transcription by RNA polymerase II"/>
    <property type="evidence" value="ECO:0007669"/>
    <property type="project" value="TreeGrafter"/>
</dbReference>
<feature type="region of interest" description="Disordered" evidence="8">
    <location>
        <begin position="547"/>
        <end position="583"/>
    </location>
</feature>
<dbReference type="PANTHER" id="PTHR11269">
    <property type="entry name" value="PERIOD CIRCADIAN PROTEIN"/>
    <property type="match status" value="1"/>
</dbReference>
<evidence type="ECO:0000256" key="7">
    <source>
        <dbReference type="ARBA" id="ARBA00023242"/>
    </source>
</evidence>
<dbReference type="Ensembl" id="ENSECRT00000009803.1">
    <property type="protein sequence ID" value="ENSECRP00000009640.1"/>
    <property type="gene ID" value="ENSECRG00000006458.1"/>
</dbReference>
<dbReference type="GO" id="GO:0005634">
    <property type="term" value="C:nucleus"/>
    <property type="evidence" value="ECO:0007669"/>
    <property type="project" value="UniProtKB-SubCell"/>
</dbReference>
<evidence type="ECO:0000256" key="5">
    <source>
        <dbReference type="ARBA" id="ARBA00023108"/>
    </source>
</evidence>
<reference evidence="10" key="1">
    <citation type="submission" date="2021-06" db="EMBL/GenBank/DDBJ databases">
        <authorList>
            <consortium name="Wellcome Sanger Institute Data Sharing"/>
        </authorList>
    </citation>
    <scope>NUCLEOTIDE SEQUENCE [LARGE SCALE GENOMIC DNA]</scope>
</reference>
<feature type="domain" description="PAS" evidence="9">
    <location>
        <begin position="241"/>
        <end position="284"/>
    </location>
</feature>
<dbReference type="InterPro" id="IPR000014">
    <property type="entry name" value="PAS"/>
</dbReference>
<dbReference type="GO" id="GO:0005737">
    <property type="term" value="C:cytoplasm"/>
    <property type="evidence" value="ECO:0007669"/>
    <property type="project" value="UniProtKB-SubCell"/>
</dbReference>
<dbReference type="GO" id="GO:0043153">
    <property type="term" value="P:entrainment of circadian clock by photoperiod"/>
    <property type="evidence" value="ECO:0007669"/>
    <property type="project" value="TreeGrafter"/>
</dbReference>
<dbReference type="GO" id="GO:0000976">
    <property type="term" value="F:transcription cis-regulatory region binding"/>
    <property type="evidence" value="ECO:0007669"/>
    <property type="project" value="TreeGrafter"/>
</dbReference>
<accession>A0A8C4RYP6</accession>
<evidence type="ECO:0000313" key="11">
    <source>
        <dbReference type="Proteomes" id="UP000694620"/>
    </source>
</evidence>
<organism evidence="10 11">
    <name type="scientific">Erpetoichthys calabaricus</name>
    <name type="common">Rope fish</name>
    <name type="synonym">Calamoichthys calabaricus</name>
    <dbReference type="NCBI Taxonomy" id="27687"/>
    <lineage>
        <taxon>Eukaryota</taxon>
        <taxon>Metazoa</taxon>
        <taxon>Chordata</taxon>
        <taxon>Craniata</taxon>
        <taxon>Vertebrata</taxon>
        <taxon>Euteleostomi</taxon>
        <taxon>Actinopterygii</taxon>
        <taxon>Polypteriformes</taxon>
        <taxon>Polypteridae</taxon>
        <taxon>Erpetoichthys</taxon>
    </lineage>
</organism>
<reference evidence="10" key="3">
    <citation type="submission" date="2025-09" db="UniProtKB">
        <authorList>
            <consortium name="Ensembl"/>
        </authorList>
    </citation>
    <scope>IDENTIFICATION</scope>
</reference>
<evidence type="ECO:0000256" key="2">
    <source>
        <dbReference type="ARBA" id="ARBA00004496"/>
    </source>
</evidence>
<dbReference type="PANTHER" id="PTHR11269:SF13">
    <property type="entry name" value="PERIOD CIRCADIAN PROTEIN HOMOLOG 3"/>
    <property type="match status" value="1"/>
</dbReference>
<evidence type="ECO:0000256" key="4">
    <source>
        <dbReference type="ARBA" id="ARBA00023015"/>
    </source>
</evidence>
<dbReference type="Pfam" id="PF12114">
    <property type="entry name" value="Period_C"/>
    <property type="match status" value="1"/>
</dbReference>
<dbReference type="InterPro" id="IPR048814">
    <property type="entry name" value="Per1-3_PAS-A"/>
</dbReference>
<evidence type="ECO:0000259" key="9">
    <source>
        <dbReference type="PROSITE" id="PS50112"/>
    </source>
</evidence>
<dbReference type="Pfam" id="PF21353">
    <property type="entry name" value="Per3-like_PAS-A"/>
    <property type="match status" value="1"/>
</dbReference>
<reference evidence="10" key="2">
    <citation type="submission" date="2025-08" db="UniProtKB">
        <authorList>
            <consortium name="Ensembl"/>
        </authorList>
    </citation>
    <scope>IDENTIFICATION</scope>
</reference>
<dbReference type="SMART" id="SM00091">
    <property type="entry name" value="PAS"/>
    <property type="match status" value="2"/>
</dbReference>
<keyword evidence="7" id="KW-0539">Nucleus</keyword>
<dbReference type="InterPro" id="IPR050760">
    <property type="entry name" value="Period_circadian_regulator"/>
</dbReference>
<gene>
    <name evidence="10" type="primary">PER3</name>
</gene>